<dbReference type="PANTHER" id="PTHR34385">
    <property type="entry name" value="D-ALANYL-D-ALANINE CARBOXYPEPTIDASE"/>
    <property type="match status" value="1"/>
</dbReference>
<name>A0A1B1MX72_9BACL</name>
<organism evidence="3 4">
    <name type="scientific">Paenibacillus yonginensis</name>
    <dbReference type="NCBI Taxonomy" id="1462996"/>
    <lineage>
        <taxon>Bacteria</taxon>
        <taxon>Bacillati</taxon>
        <taxon>Bacillota</taxon>
        <taxon>Bacilli</taxon>
        <taxon>Bacillales</taxon>
        <taxon>Paenibacillaceae</taxon>
        <taxon>Paenibacillus</taxon>
    </lineage>
</organism>
<protein>
    <recommendedName>
        <fullName evidence="2">D-alanyl-D-alanine carboxypeptidase-like core domain-containing protein</fullName>
    </recommendedName>
</protein>
<dbReference type="RefSeq" id="WP_068694397.1">
    <property type="nucleotide sequence ID" value="NZ_CP014167.1"/>
</dbReference>
<dbReference type="InterPro" id="IPR058193">
    <property type="entry name" value="VanY/YodJ_core_dom"/>
</dbReference>
<reference evidence="3 4" key="1">
    <citation type="submission" date="2016-01" db="EMBL/GenBank/DDBJ databases">
        <title>Complete Genome Sequence of Paenibacillus yonginensis DCY84, a novel Plant Growth-Promoting Bacteria with Elicitation of Induced Systemic Resistance.</title>
        <authorList>
            <person name="Kim Y.J."/>
            <person name="Yang D.C."/>
            <person name="Sukweenadhi J."/>
        </authorList>
    </citation>
    <scope>NUCLEOTIDE SEQUENCE [LARGE SCALE GENOMIC DNA]</scope>
    <source>
        <strain evidence="3 4">DCY84</strain>
    </source>
</reference>
<dbReference type="PANTHER" id="PTHR34385:SF1">
    <property type="entry name" value="PEPTIDOGLYCAN L-ALANYL-D-GLUTAMATE ENDOPEPTIDASE CWLK"/>
    <property type="match status" value="1"/>
</dbReference>
<sequence>MKKRAFLIIILLLAGFKGVLLLKQHAGSLIHSGVSGAPSVNQGTRADQAEYRTEAGAGAGSSGVQQAGNQPTAGESGEAAGKQALTLSEKQLYKGDLILVNQEHKLHKDGVMPDIVRLSKHPELLNGYGLLDNSIELSASVTEQFSRMVEAARKDGVDHFLISSGYRDFDKQDELYNQMGSDSALPAGYSEHNSGKSLDIGSTEQQMSKAPEGKWLKKNAWKYGFILRYPEDKTAITGIKYEPWHFRYVGLPHSAVMQEKNFTLEEYLDYIKEQQQIKVNVEGTDYEILYIPAAQKKVQIPNNRGYTVSGDNSNGYIVTLTM</sequence>
<dbReference type="InterPro" id="IPR009045">
    <property type="entry name" value="Zn_M74/Hedgehog-like"/>
</dbReference>
<evidence type="ECO:0000313" key="3">
    <source>
        <dbReference type="EMBL" id="ANS73783.1"/>
    </source>
</evidence>
<keyword evidence="4" id="KW-1185">Reference proteome</keyword>
<dbReference type="AlphaFoldDB" id="A0A1B1MX72"/>
<dbReference type="KEGG" id="pyg:AWM70_03680"/>
<dbReference type="Pfam" id="PF02557">
    <property type="entry name" value="VanY"/>
    <property type="match status" value="1"/>
</dbReference>
<dbReference type="Gene3D" id="3.30.200.180">
    <property type="match status" value="1"/>
</dbReference>
<evidence type="ECO:0000256" key="1">
    <source>
        <dbReference type="SAM" id="MobiDB-lite"/>
    </source>
</evidence>
<dbReference type="SUPFAM" id="SSF55166">
    <property type="entry name" value="Hedgehog/DD-peptidase"/>
    <property type="match status" value="1"/>
</dbReference>
<dbReference type="Gene3D" id="3.30.1380.10">
    <property type="match status" value="1"/>
</dbReference>
<feature type="region of interest" description="Disordered" evidence="1">
    <location>
        <begin position="56"/>
        <end position="81"/>
    </location>
</feature>
<dbReference type="InterPro" id="IPR003709">
    <property type="entry name" value="VanY-like_core_dom"/>
</dbReference>
<evidence type="ECO:0000313" key="4">
    <source>
        <dbReference type="Proteomes" id="UP000092573"/>
    </source>
</evidence>
<dbReference type="OrthoDB" id="9792074at2"/>
<dbReference type="STRING" id="1462996.AWM70_03680"/>
<dbReference type="GO" id="GO:0006508">
    <property type="term" value="P:proteolysis"/>
    <property type="evidence" value="ECO:0007669"/>
    <property type="project" value="InterPro"/>
</dbReference>
<dbReference type="EMBL" id="CP014167">
    <property type="protein sequence ID" value="ANS73783.1"/>
    <property type="molecule type" value="Genomic_DNA"/>
</dbReference>
<accession>A0A1B1MX72</accession>
<dbReference type="InterPro" id="IPR052179">
    <property type="entry name" value="DD-CPase-like"/>
</dbReference>
<proteinExistence type="predicted"/>
<evidence type="ECO:0000259" key="2">
    <source>
        <dbReference type="Pfam" id="PF02557"/>
    </source>
</evidence>
<dbReference type="Proteomes" id="UP000092573">
    <property type="component" value="Chromosome"/>
</dbReference>
<dbReference type="GO" id="GO:0008233">
    <property type="term" value="F:peptidase activity"/>
    <property type="evidence" value="ECO:0007669"/>
    <property type="project" value="InterPro"/>
</dbReference>
<dbReference type="CDD" id="cd14852">
    <property type="entry name" value="LD-carboxypeptidase"/>
    <property type="match status" value="1"/>
</dbReference>
<feature type="domain" description="D-alanyl-D-alanine carboxypeptidase-like core" evidence="2">
    <location>
        <begin position="135"/>
        <end position="250"/>
    </location>
</feature>
<gene>
    <name evidence="3" type="ORF">AWM70_03680</name>
</gene>